<protein>
    <recommendedName>
        <fullName evidence="2">DUF6589 domain-containing protein</fullName>
    </recommendedName>
</protein>
<feature type="domain" description="DUF6589" evidence="2">
    <location>
        <begin position="114"/>
        <end position="361"/>
    </location>
</feature>
<gene>
    <name evidence="3" type="ORF">PCASD_01058</name>
</gene>
<accession>A0A2N5VMR0</accession>
<name>A0A2N5VMR0_9BASI</name>
<evidence type="ECO:0000259" key="2">
    <source>
        <dbReference type="Pfam" id="PF20231"/>
    </source>
</evidence>
<dbReference type="InterPro" id="IPR046496">
    <property type="entry name" value="DUF6589"/>
</dbReference>
<proteinExistence type="predicted"/>
<reference evidence="3 4" key="1">
    <citation type="submission" date="2017-11" db="EMBL/GenBank/DDBJ databases">
        <title>De novo assembly and phasing of dikaryotic genomes from two isolates of Puccinia coronata f. sp. avenae, the causal agent of oat crown rust.</title>
        <authorList>
            <person name="Miller M.E."/>
            <person name="Zhang Y."/>
            <person name="Omidvar V."/>
            <person name="Sperschneider J."/>
            <person name="Schwessinger B."/>
            <person name="Raley C."/>
            <person name="Palmer J.M."/>
            <person name="Garnica D."/>
            <person name="Upadhyaya N."/>
            <person name="Rathjen J."/>
            <person name="Taylor J.M."/>
            <person name="Park R.F."/>
            <person name="Dodds P.N."/>
            <person name="Hirsch C.D."/>
            <person name="Kianian S.F."/>
            <person name="Figueroa M."/>
        </authorList>
    </citation>
    <scope>NUCLEOTIDE SEQUENCE [LARGE SCALE GENOMIC DNA]</scope>
    <source>
        <strain evidence="3">12SD80</strain>
    </source>
</reference>
<sequence length="426" mass="48090">MSKVSKLQVQPQMFLPQPKEDSHWALVLKSQIAQAMLEHVAKRSDTKVAIATKPPVIEQISYEEPDITMLKLMIASENLSQGVGEVFEAIVNQSRMSMTKFANHLQIINADLASLLGGAHTLWKIGHAIYSKHYGKSSDLRDSGAWRFLSGLGIPCPTAVDKKDYTLMIKNMEKIHTATLVYCIRVVMGIDKESASNELPKYPSEKLNKYIEETFNRFFTPEAKKKAAEKSPKLSNLLLRLSDFATVVEGNAAMKCDDIGRLMNVWKRWSVISQGIKKLTQYLIQLRQMIILLNEVFPCGLAHVIKHSLLIAPSGRQNHFLAKDQYLKMQKFWLKFFFKHSGRGTNIDRLMNSYSVNITLIGEFVPAPIKNFYSIGLKNLKEKFKKKGRPINKLRPLSMGVWDPNSDHSHLGQAEEGSNVSSSGNN</sequence>
<evidence type="ECO:0000313" key="4">
    <source>
        <dbReference type="Proteomes" id="UP000235392"/>
    </source>
</evidence>
<comment type="caution">
    <text evidence="3">The sequence shown here is derived from an EMBL/GenBank/DDBJ whole genome shotgun (WGS) entry which is preliminary data.</text>
</comment>
<organism evidence="3 4">
    <name type="scientific">Puccinia coronata f. sp. avenae</name>
    <dbReference type="NCBI Taxonomy" id="200324"/>
    <lineage>
        <taxon>Eukaryota</taxon>
        <taxon>Fungi</taxon>
        <taxon>Dikarya</taxon>
        <taxon>Basidiomycota</taxon>
        <taxon>Pucciniomycotina</taxon>
        <taxon>Pucciniomycetes</taxon>
        <taxon>Pucciniales</taxon>
        <taxon>Pucciniaceae</taxon>
        <taxon>Puccinia</taxon>
    </lineage>
</organism>
<dbReference type="EMBL" id="PGCI01000006">
    <property type="protein sequence ID" value="PLW51257.1"/>
    <property type="molecule type" value="Genomic_DNA"/>
</dbReference>
<feature type="compositionally biased region" description="Low complexity" evidence="1">
    <location>
        <begin position="417"/>
        <end position="426"/>
    </location>
</feature>
<evidence type="ECO:0000256" key="1">
    <source>
        <dbReference type="SAM" id="MobiDB-lite"/>
    </source>
</evidence>
<evidence type="ECO:0000313" key="3">
    <source>
        <dbReference type="EMBL" id="PLW51257.1"/>
    </source>
</evidence>
<dbReference type="AlphaFoldDB" id="A0A2N5VMR0"/>
<dbReference type="Pfam" id="PF20231">
    <property type="entry name" value="DUF6589"/>
    <property type="match status" value="1"/>
</dbReference>
<dbReference type="Proteomes" id="UP000235392">
    <property type="component" value="Unassembled WGS sequence"/>
</dbReference>
<feature type="region of interest" description="Disordered" evidence="1">
    <location>
        <begin position="395"/>
        <end position="426"/>
    </location>
</feature>